<dbReference type="EMBL" id="FMTL01000001">
    <property type="protein sequence ID" value="SCW33219.1"/>
    <property type="molecule type" value="Genomic_DNA"/>
</dbReference>
<keyword evidence="10 11" id="KW-0472">Membrane</keyword>
<evidence type="ECO:0000256" key="8">
    <source>
        <dbReference type="ARBA" id="ARBA00022989"/>
    </source>
</evidence>
<keyword evidence="7" id="KW-0972">Capsule biogenesis/degradation</keyword>
<dbReference type="GO" id="GO:0043190">
    <property type="term" value="C:ATP-binding cassette (ABC) transporter complex"/>
    <property type="evidence" value="ECO:0007669"/>
    <property type="project" value="InterPro"/>
</dbReference>
<comment type="subcellular location">
    <subcellularLocation>
        <location evidence="11">Cell inner membrane</location>
        <topology evidence="11">Multi-pass membrane protein</topology>
    </subcellularLocation>
    <subcellularLocation>
        <location evidence="1">Cell membrane</location>
        <topology evidence="1">Multi-pass membrane protein</topology>
    </subcellularLocation>
</comment>
<evidence type="ECO:0000256" key="11">
    <source>
        <dbReference type="RuleBase" id="RU361157"/>
    </source>
</evidence>
<organism evidence="13 14">
    <name type="scientific">Pseudomonas peli</name>
    <dbReference type="NCBI Taxonomy" id="592361"/>
    <lineage>
        <taxon>Bacteria</taxon>
        <taxon>Pseudomonadati</taxon>
        <taxon>Pseudomonadota</taxon>
        <taxon>Gammaproteobacteria</taxon>
        <taxon>Pseudomonadales</taxon>
        <taxon>Pseudomonadaceae</taxon>
        <taxon>Pseudomonas</taxon>
    </lineage>
</organism>
<dbReference type="AlphaFoldDB" id="A0AB37Z2R9"/>
<evidence type="ECO:0000256" key="2">
    <source>
        <dbReference type="ARBA" id="ARBA00007783"/>
    </source>
</evidence>
<keyword evidence="14" id="KW-1185">Reference proteome</keyword>
<evidence type="ECO:0000313" key="14">
    <source>
        <dbReference type="Proteomes" id="UP000242418"/>
    </source>
</evidence>
<dbReference type="PANTHER" id="PTHR30413">
    <property type="entry name" value="INNER MEMBRANE TRANSPORT PERMEASE"/>
    <property type="match status" value="1"/>
</dbReference>
<feature type="transmembrane region" description="Helical" evidence="11">
    <location>
        <begin position="234"/>
        <end position="253"/>
    </location>
</feature>
<evidence type="ECO:0000256" key="6">
    <source>
        <dbReference type="ARBA" id="ARBA00022692"/>
    </source>
</evidence>
<feature type="transmembrane region" description="Helical" evidence="11">
    <location>
        <begin position="67"/>
        <end position="88"/>
    </location>
</feature>
<feature type="transmembrane region" description="Helical" evidence="11">
    <location>
        <begin position="31"/>
        <end position="55"/>
    </location>
</feature>
<evidence type="ECO:0000313" key="13">
    <source>
        <dbReference type="EMBL" id="SCW33219.1"/>
    </source>
</evidence>
<dbReference type="GO" id="GO:0015774">
    <property type="term" value="P:polysaccharide transport"/>
    <property type="evidence" value="ECO:0007669"/>
    <property type="project" value="UniProtKB-KW"/>
</dbReference>
<dbReference type="Proteomes" id="UP000242418">
    <property type="component" value="Unassembled WGS sequence"/>
</dbReference>
<dbReference type="GO" id="GO:0015920">
    <property type="term" value="P:lipopolysaccharide transport"/>
    <property type="evidence" value="ECO:0007669"/>
    <property type="project" value="TreeGrafter"/>
</dbReference>
<feature type="transmembrane region" description="Helical" evidence="11">
    <location>
        <begin position="179"/>
        <end position="200"/>
    </location>
</feature>
<dbReference type="PROSITE" id="PS51012">
    <property type="entry name" value="ABC_TM2"/>
    <property type="match status" value="1"/>
</dbReference>
<evidence type="ECO:0000256" key="3">
    <source>
        <dbReference type="ARBA" id="ARBA00022448"/>
    </source>
</evidence>
<dbReference type="RefSeq" id="WP_090248162.1">
    <property type="nucleotide sequence ID" value="NZ_FMTL01000001.1"/>
</dbReference>
<keyword evidence="8 11" id="KW-1133">Transmembrane helix</keyword>
<dbReference type="Pfam" id="PF01061">
    <property type="entry name" value="ABC2_membrane"/>
    <property type="match status" value="1"/>
</dbReference>
<feature type="transmembrane region" description="Helical" evidence="11">
    <location>
        <begin position="148"/>
        <end position="172"/>
    </location>
</feature>
<reference evidence="13 14" key="1">
    <citation type="submission" date="2016-10" db="EMBL/GenBank/DDBJ databases">
        <authorList>
            <person name="Varghese N."/>
            <person name="Submissions S."/>
        </authorList>
    </citation>
    <scope>NUCLEOTIDE SEQUENCE [LARGE SCALE GENOMIC DNA]</scope>
    <source>
        <strain evidence="13 14">DSM 17833</strain>
    </source>
</reference>
<protein>
    <recommendedName>
        <fullName evidence="11">Transport permease protein</fullName>
    </recommendedName>
</protein>
<dbReference type="InterPro" id="IPR047817">
    <property type="entry name" value="ABC2_TM_bact-type"/>
</dbReference>
<dbReference type="PRINTS" id="PR00164">
    <property type="entry name" value="ABC2TRNSPORT"/>
</dbReference>
<proteinExistence type="inferred from homology"/>
<keyword evidence="5" id="KW-0762">Sugar transport</keyword>
<keyword evidence="3 11" id="KW-0813">Transport</keyword>
<evidence type="ECO:0000256" key="7">
    <source>
        <dbReference type="ARBA" id="ARBA00022903"/>
    </source>
</evidence>
<name>A0AB37Z2R9_9PSED</name>
<dbReference type="InterPro" id="IPR000412">
    <property type="entry name" value="ABC_2_transport"/>
</dbReference>
<accession>A0AB37Z2R9</accession>
<dbReference type="InterPro" id="IPR013525">
    <property type="entry name" value="ABC2_TM"/>
</dbReference>
<feature type="transmembrane region" description="Helical" evidence="11">
    <location>
        <begin position="109"/>
        <end position="136"/>
    </location>
</feature>
<feature type="domain" description="ABC transmembrane type-2" evidence="12">
    <location>
        <begin position="32"/>
        <end position="256"/>
    </location>
</feature>
<evidence type="ECO:0000256" key="1">
    <source>
        <dbReference type="ARBA" id="ARBA00004651"/>
    </source>
</evidence>
<evidence type="ECO:0000256" key="5">
    <source>
        <dbReference type="ARBA" id="ARBA00022597"/>
    </source>
</evidence>
<evidence type="ECO:0000256" key="9">
    <source>
        <dbReference type="ARBA" id="ARBA00023047"/>
    </source>
</evidence>
<evidence type="ECO:0000256" key="4">
    <source>
        <dbReference type="ARBA" id="ARBA00022475"/>
    </source>
</evidence>
<keyword evidence="9" id="KW-0625">Polysaccharide transport</keyword>
<evidence type="ECO:0000256" key="10">
    <source>
        <dbReference type="ARBA" id="ARBA00023136"/>
    </source>
</evidence>
<comment type="caution">
    <text evidence="13">The sequence shown here is derived from an EMBL/GenBank/DDBJ whole genome shotgun (WGS) entry which is preliminary data.</text>
</comment>
<gene>
    <name evidence="13" type="ORF">SAMN05216370_0485</name>
</gene>
<dbReference type="GO" id="GO:0140359">
    <property type="term" value="F:ABC-type transporter activity"/>
    <property type="evidence" value="ECO:0007669"/>
    <property type="project" value="InterPro"/>
</dbReference>
<keyword evidence="6 11" id="KW-0812">Transmembrane</keyword>
<comment type="similarity">
    <text evidence="2 11">Belongs to the ABC-2 integral membrane protein family.</text>
</comment>
<keyword evidence="4 11" id="KW-1003">Cell membrane</keyword>
<dbReference type="PANTHER" id="PTHR30413:SF10">
    <property type="entry name" value="CAPSULE POLYSACCHARIDE EXPORT INNER-MEMBRANE PROTEIN CTRC"/>
    <property type="match status" value="1"/>
</dbReference>
<evidence type="ECO:0000259" key="12">
    <source>
        <dbReference type="PROSITE" id="PS51012"/>
    </source>
</evidence>
<sequence length="264" mass="29645">MLAIIRPLWAYRGFILGSVKREFQSKYRNSLLGAAWNVLNPLAMIIVYTLIFSQIMRAKLPGVDSAFGYSIYLCAGVITWGLFAEIVGRGQNVFLDNANLLKKLSFPRLCLPVTVVANAGLNFFIIFGLFTAFLVLSGTFPGLPFLAIFPLLALLVLFSIGLGITLGVLNVFFRDVGQFFGIFLTFWFWLTPIVYPISILPERLQPFMSLNPMTRLMNAFQVVLVNGQWPNWSSLWPVVVLALLLCVFGFGLYRRHAGEMVDEL</sequence>